<evidence type="ECO:0000259" key="6">
    <source>
        <dbReference type="PROSITE" id="PS50011"/>
    </source>
</evidence>
<evidence type="ECO:0000256" key="5">
    <source>
        <dbReference type="RuleBase" id="RU000304"/>
    </source>
</evidence>
<sequence>MQSSSHSSLNNYEFIKKLGQGTFGKVKLFHKSHQNFAIKCYNRGFLRRKKLYYRLSGGSLSQNTALDAVYREMNLMKKLTHQNVLKLYEIIEDENIDKAYMVMDYCEKGPIMEWNSKSHKFFFPWTSEITEYQLRKIFRDIVCGLEYLHSLKIIHRDLKPQNILLCDNWVVKIGDFGQAQEFGDDDMQTSTVGTYFFFPPESCNPENSSFSGRAADVWALGITLYALVYRCLPFWAQSLAGIFEVIQQQVIQFPQSHLVDEDLRDIMVRILDKNPQTRIKMHELIQHPWLLKDCNPLGTPGVTVFHKENNPSNALNFIRIIVRAVRII</sequence>
<gene>
    <name evidence="7" type="ORF">SteCoe_4809</name>
</gene>
<dbReference type="OrthoDB" id="68483at2759"/>
<keyword evidence="5" id="KW-0808">Transferase</keyword>
<dbReference type="InterPro" id="IPR011009">
    <property type="entry name" value="Kinase-like_dom_sf"/>
</dbReference>
<dbReference type="GO" id="GO:0035556">
    <property type="term" value="P:intracellular signal transduction"/>
    <property type="evidence" value="ECO:0007669"/>
    <property type="project" value="TreeGrafter"/>
</dbReference>
<evidence type="ECO:0000313" key="7">
    <source>
        <dbReference type="EMBL" id="OMJ92467.1"/>
    </source>
</evidence>
<feature type="binding site" evidence="4">
    <location>
        <position position="39"/>
    </location>
    <ligand>
        <name>ATP</name>
        <dbReference type="ChEBI" id="CHEBI:30616"/>
    </ligand>
</feature>
<dbReference type="EMBL" id="MPUH01000061">
    <property type="protein sequence ID" value="OMJ92467.1"/>
    <property type="molecule type" value="Genomic_DNA"/>
</dbReference>
<protein>
    <recommendedName>
        <fullName evidence="6">Protein kinase domain-containing protein</fullName>
    </recommendedName>
</protein>
<dbReference type="PANTHER" id="PTHR24346:SF77">
    <property type="entry name" value="SERINE THREONINE PROTEIN KINASE"/>
    <property type="match status" value="1"/>
</dbReference>
<evidence type="ECO:0000313" key="8">
    <source>
        <dbReference type="Proteomes" id="UP000187209"/>
    </source>
</evidence>
<comment type="similarity">
    <text evidence="5">Belongs to the protein kinase superfamily.</text>
</comment>
<dbReference type="GO" id="GO:0005524">
    <property type="term" value="F:ATP binding"/>
    <property type="evidence" value="ECO:0007669"/>
    <property type="project" value="UniProtKB-UniRule"/>
</dbReference>
<comment type="subunit">
    <text evidence="1">Monomer.</text>
</comment>
<dbReference type="Proteomes" id="UP000187209">
    <property type="component" value="Unassembled WGS sequence"/>
</dbReference>
<dbReference type="GO" id="GO:0004674">
    <property type="term" value="F:protein serine/threonine kinase activity"/>
    <property type="evidence" value="ECO:0007669"/>
    <property type="project" value="UniProtKB-KW"/>
</dbReference>
<evidence type="ECO:0000256" key="2">
    <source>
        <dbReference type="ARBA" id="ARBA00022741"/>
    </source>
</evidence>
<evidence type="ECO:0000256" key="4">
    <source>
        <dbReference type="PROSITE-ProRule" id="PRU10141"/>
    </source>
</evidence>
<comment type="caution">
    <text evidence="7">The sequence shown here is derived from an EMBL/GenBank/DDBJ whole genome shotgun (WGS) entry which is preliminary data.</text>
</comment>
<dbReference type="Pfam" id="PF00069">
    <property type="entry name" value="Pkinase"/>
    <property type="match status" value="1"/>
</dbReference>
<dbReference type="Gene3D" id="3.30.200.20">
    <property type="entry name" value="Phosphorylase Kinase, domain 1"/>
    <property type="match status" value="1"/>
</dbReference>
<keyword evidence="5" id="KW-0723">Serine/threonine-protein kinase</keyword>
<evidence type="ECO:0000256" key="1">
    <source>
        <dbReference type="ARBA" id="ARBA00011245"/>
    </source>
</evidence>
<dbReference type="InterPro" id="IPR008271">
    <property type="entry name" value="Ser/Thr_kinase_AS"/>
</dbReference>
<dbReference type="AlphaFoldDB" id="A0A1R2CTY7"/>
<name>A0A1R2CTY7_9CILI</name>
<dbReference type="FunFam" id="1.10.510.10:FF:000571">
    <property type="entry name" value="Maternal embryonic leucine zipper kinase"/>
    <property type="match status" value="1"/>
</dbReference>
<keyword evidence="3 4" id="KW-0067">ATP-binding</keyword>
<dbReference type="PROSITE" id="PS00107">
    <property type="entry name" value="PROTEIN_KINASE_ATP"/>
    <property type="match status" value="1"/>
</dbReference>
<proteinExistence type="inferred from homology"/>
<keyword evidence="8" id="KW-1185">Reference proteome</keyword>
<accession>A0A1R2CTY7</accession>
<dbReference type="InterPro" id="IPR000719">
    <property type="entry name" value="Prot_kinase_dom"/>
</dbReference>
<organism evidence="7 8">
    <name type="scientific">Stentor coeruleus</name>
    <dbReference type="NCBI Taxonomy" id="5963"/>
    <lineage>
        <taxon>Eukaryota</taxon>
        <taxon>Sar</taxon>
        <taxon>Alveolata</taxon>
        <taxon>Ciliophora</taxon>
        <taxon>Postciliodesmatophora</taxon>
        <taxon>Heterotrichea</taxon>
        <taxon>Heterotrichida</taxon>
        <taxon>Stentoridae</taxon>
        <taxon>Stentor</taxon>
    </lineage>
</organism>
<reference evidence="7 8" key="1">
    <citation type="submission" date="2016-11" db="EMBL/GenBank/DDBJ databases">
        <title>The macronuclear genome of Stentor coeruleus: a giant cell with tiny introns.</title>
        <authorList>
            <person name="Slabodnick M."/>
            <person name="Ruby J.G."/>
            <person name="Reiff S.B."/>
            <person name="Swart E.C."/>
            <person name="Gosai S."/>
            <person name="Prabakaran S."/>
            <person name="Witkowska E."/>
            <person name="Larue G.E."/>
            <person name="Fisher S."/>
            <person name="Freeman R.M."/>
            <person name="Gunawardena J."/>
            <person name="Chu W."/>
            <person name="Stover N.A."/>
            <person name="Gregory B.D."/>
            <person name="Nowacki M."/>
            <person name="Derisi J."/>
            <person name="Roy S.W."/>
            <person name="Marshall W.F."/>
            <person name="Sood P."/>
        </authorList>
    </citation>
    <scope>NUCLEOTIDE SEQUENCE [LARGE SCALE GENOMIC DNA]</scope>
    <source>
        <strain evidence="7">WM001</strain>
    </source>
</reference>
<dbReference type="GO" id="GO:0005737">
    <property type="term" value="C:cytoplasm"/>
    <property type="evidence" value="ECO:0007669"/>
    <property type="project" value="TreeGrafter"/>
</dbReference>
<dbReference type="Gene3D" id="1.10.510.10">
    <property type="entry name" value="Transferase(Phosphotransferase) domain 1"/>
    <property type="match status" value="1"/>
</dbReference>
<dbReference type="PROSITE" id="PS50011">
    <property type="entry name" value="PROTEIN_KINASE_DOM"/>
    <property type="match status" value="1"/>
</dbReference>
<dbReference type="PROSITE" id="PS00108">
    <property type="entry name" value="PROTEIN_KINASE_ST"/>
    <property type="match status" value="1"/>
</dbReference>
<evidence type="ECO:0000256" key="3">
    <source>
        <dbReference type="ARBA" id="ARBA00022840"/>
    </source>
</evidence>
<feature type="domain" description="Protein kinase" evidence="6">
    <location>
        <begin position="12"/>
        <end position="290"/>
    </location>
</feature>
<dbReference type="SUPFAM" id="SSF56112">
    <property type="entry name" value="Protein kinase-like (PK-like)"/>
    <property type="match status" value="1"/>
</dbReference>
<dbReference type="SMART" id="SM00220">
    <property type="entry name" value="S_TKc"/>
    <property type="match status" value="1"/>
</dbReference>
<dbReference type="CDD" id="cd14008">
    <property type="entry name" value="STKc_LKB1_CaMKK"/>
    <property type="match status" value="1"/>
</dbReference>
<dbReference type="InterPro" id="IPR017441">
    <property type="entry name" value="Protein_kinase_ATP_BS"/>
</dbReference>
<keyword evidence="2 4" id="KW-0547">Nucleotide-binding</keyword>
<keyword evidence="5" id="KW-0418">Kinase</keyword>
<dbReference type="PANTHER" id="PTHR24346">
    <property type="entry name" value="MAP/MICROTUBULE AFFINITY-REGULATING KINASE"/>
    <property type="match status" value="1"/>
</dbReference>